<comment type="caution">
    <text evidence="3">The sequence shown here is derived from an EMBL/GenBank/DDBJ whole genome shotgun (WGS) entry which is preliminary data.</text>
</comment>
<feature type="region of interest" description="Disordered" evidence="1">
    <location>
        <begin position="123"/>
        <end position="204"/>
    </location>
</feature>
<evidence type="ECO:0000256" key="2">
    <source>
        <dbReference type="SAM" id="Phobius"/>
    </source>
</evidence>
<gene>
    <name evidence="3" type="ORF">H0H81_000516</name>
</gene>
<proteinExistence type="predicted"/>
<feature type="transmembrane region" description="Helical" evidence="2">
    <location>
        <begin position="252"/>
        <end position="270"/>
    </location>
</feature>
<feature type="region of interest" description="Disordered" evidence="1">
    <location>
        <begin position="302"/>
        <end position="370"/>
    </location>
</feature>
<protein>
    <submittedName>
        <fullName evidence="3">Uncharacterized protein</fullName>
    </submittedName>
</protein>
<evidence type="ECO:0000313" key="4">
    <source>
        <dbReference type="Proteomes" id="UP000717328"/>
    </source>
</evidence>
<dbReference type="Proteomes" id="UP000717328">
    <property type="component" value="Unassembled WGS sequence"/>
</dbReference>
<evidence type="ECO:0000313" key="3">
    <source>
        <dbReference type="EMBL" id="KAG5634852.1"/>
    </source>
</evidence>
<evidence type="ECO:0000256" key="1">
    <source>
        <dbReference type="SAM" id="MobiDB-lite"/>
    </source>
</evidence>
<organism evidence="3 4">
    <name type="scientific">Sphagnurus paluster</name>
    <dbReference type="NCBI Taxonomy" id="117069"/>
    <lineage>
        <taxon>Eukaryota</taxon>
        <taxon>Fungi</taxon>
        <taxon>Dikarya</taxon>
        <taxon>Basidiomycota</taxon>
        <taxon>Agaricomycotina</taxon>
        <taxon>Agaricomycetes</taxon>
        <taxon>Agaricomycetidae</taxon>
        <taxon>Agaricales</taxon>
        <taxon>Tricholomatineae</taxon>
        <taxon>Lyophyllaceae</taxon>
        <taxon>Sphagnurus</taxon>
    </lineage>
</organism>
<keyword evidence="2" id="KW-0812">Transmembrane</keyword>
<feature type="region of interest" description="Disordered" evidence="1">
    <location>
        <begin position="1"/>
        <end position="79"/>
    </location>
</feature>
<dbReference type="EMBL" id="JABCKI010006251">
    <property type="protein sequence ID" value="KAG5634852.1"/>
    <property type="molecule type" value="Genomic_DNA"/>
</dbReference>
<keyword evidence="4" id="KW-1185">Reference proteome</keyword>
<feature type="compositionally biased region" description="Acidic residues" evidence="1">
    <location>
        <begin position="327"/>
        <end position="363"/>
    </location>
</feature>
<name>A0A9P7FTH6_9AGAR</name>
<reference evidence="3" key="2">
    <citation type="submission" date="2021-10" db="EMBL/GenBank/DDBJ databases">
        <title>Phylogenomics reveals ancestral predisposition of the termite-cultivated fungus Termitomyces towards a domesticated lifestyle.</title>
        <authorList>
            <person name="Auxier B."/>
            <person name="Grum-Grzhimaylo A."/>
            <person name="Cardenas M.E."/>
            <person name="Lodge J.D."/>
            <person name="Laessoe T."/>
            <person name="Pedersen O."/>
            <person name="Smith M.E."/>
            <person name="Kuyper T.W."/>
            <person name="Franco-Molano E.A."/>
            <person name="Baroni T.J."/>
            <person name="Aanen D.K."/>
        </authorList>
    </citation>
    <scope>NUCLEOTIDE SEQUENCE</scope>
    <source>
        <strain evidence="3">D49</strain>
    </source>
</reference>
<dbReference type="AlphaFoldDB" id="A0A9P7FTH6"/>
<keyword evidence="2" id="KW-0472">Membrane</keyword>
<accession>A0A9P7FTH6</accession>
<feature type="compositionally biased region" description="Low complexity" evidence="1">
    <location>
        <begin position="39"/>
        <end position="51"/>
    </location>
</feature>
<feature type="compositionally biased region" description="Pro residues" evidence="1">
    <location>
        <begin position="66"/>
        <end position="75"/>
    </location>
</feature>
<feature type="compositionally biased region" description="Basic and acidic residues" evidence="1">
    <location>
        <begin position="126"/>
        <end position="146"/>
    </location>
</feature>
<sequence length="370" mass="40118">MPSPTRNLTRTHTPPRLTSTTSSRQHQHHPSPIVPPTAYSPTWPYTPSHPHPYTHSHTNSHSHPSPIVPRSPSPTPSFFASERGSVYTLDDHDLYLYDPFAAPPPPVPPRNSSHTDVDVWLPPVDTHPDPGPDSALERGRARERSGYDGGTGTLRKIHTSTPMRTEHDENQNQSQVVRAERGEGGSVPTPVLESRNGMPGRNVSWPQRADFVGLRTNIKRVRKCGTSCKTYLKINFDLIPTILRWKDMKMRAIIGLVAAIVVALTIYSIVQAVKPKNKGQQVQTNEPASARVEGSSAGAAAAGAIGEGIQDEDRDSTVAGTDGAIAVEDDAAAGDGEGEVEGNAGEDVDVNAEDVEADVDVEVDADREWW</sequence>
<keyword evidence="2" id="KW-1133">Transmembrane helix</keyword>
<reference evidence="3" key="1">
    <citation type="submission" date="2021-02" db="EMBL/GenBank/DDBJ databases">
        <authorList>
            <person name="Nieuwenhuis M."/>
            <person name="Van De Peppel L.J.J."/>
        </authorList>
    </citation>
    <scope>NUCLEOTIDE SEQUENCE</scope>
    <source>
        <strain evidence="3">D49</strain>
    </source>
</reference>
<feature type="compositionally biased region" description="Low complexity" evidence="1">
    <location>
        <begin position="1"/>
        <end position="24"/>
    </location>
</feature>